<accession>A0A366LEF5</accession>
<dbReference type="AlphaFoldDB" id="A0A366LEF5"/>
<evidence type="ECO:0000313" key="3">
    <source>
        <dbReference type="Proteomes" id="UP000252081"/>
    </source>
</evidence>
<dbReference type="Proteomes" id="UP000252081">
    <property type="component" value="Unassembled WGS sequence"/>
</dbReference>
<name>A0A366LEF5_9SPHI</name>
<sequence length="83" mass="9658">MIIQRVSLQNKINPGPIMFYIMEIIYLISIVIMEFVRSSFGPLPGFLKTDPDVLFPLNLIYPKLNHDYIPNLVEMPYFLPSIN</sequence>
<keyword evidence="1" id="KW-1133">Transmembrane helix</keyword>
<keyword evidence="3" id="KW-1185">Reference proteome</keyword>
<evidence type="ECO:0000313" key="2">
    <source>
        <dbReference type="EMBL" id="RBQ11863.1"/>
    </source>
</evidence>
<evidence type="ECO:0000256" key="1">
    <source>
        <dbReference type="SAM" id="Phobius"/>
    </source>
</evidence>
<comment type="caution">
    <text evidence="2">The sequence shown here is derived from an EMBL/GenBank/DDBJ whole genome shotgun (WGS) entry which is preliminary data.</text>
</comment>
<gene>
    <name evidence="2" type="ORF">DRW42_00890</name>
</gene>
<dbReference type="EMBL" id="QNQU01000001">
    <property type="protein sequence ID" value="RBQ11863.1"/>
    <property type="molecule type" value="Genomic_DNA"/>
</dbReference>
<feature type="transmembrane region" description="Helical" evidence="1">
    <location>
        <begin position="17"/>
        <end position="36"/>
    </location>
</feature>
<keyword evidence="1" id="KW-0472">Membrane</keyword>
<protein>
    <submittedName>
        <fullName evidence="2">Uncharacterized protein</fullName>
    </submittedName>
</protein>
<organism evidence="2 3">
    <name type="scientific">Pedobacter miscanthi</name>
    <dbReference type="NCBI Taxonomy" id="2259170"/>
    <lineage>
        <taxon>Bacteria</taxon>
        <taxon>Pseudomonadati</taxon>
        <taxon>Bacteroidota</taxon>
        <taxon>Sphingobacteriia</taxon>
        <taxon>Sphingobacteriales</taxon>
        <taxon>Sphingobacteriaceae</taxon>
        <taxon>Pedobacter</taxon>
    </lineage>
</organism>
<keyword evidence="1" id="KW-0812">Transmembrane</keyword>
<reference evidence="2 3" key="1">
    <citation type="submission" date="2018-07" db="EMBL/GenBank/DDBJ databases">
        <title>A draft genome of a endophytic bacteria, a new species of Pedobacter.</title>
        <authorList>
            <person name="Zhang Z.D."/>
            <person name="Chen Z.J."/>
        </authorList>
    </citation>
    <scope>NUCLEOTIDE SEQUENCE [LARGE SCALE GENOMIC DNA]</scope>
    <source>
        <strain evidence="2 3">RS10</strain>
    </source>
</reference>
<proteinExistence type="predicted"/>